<accession>A0ABQ7QQ37</accession>
<sequence>MLMVRQPGRCPCEGDADIWLKETGILYVPETTSRVTTVIEKANEREVSSPTCRIAFWISRFSSRSRMF</sequence>
<evidence type="ECO:0000313" key="1">
    <source>
        <dbReference type="EMBL" id="KAG7307142.1"/>
    </source>
</evidence>
<name>A0ABQ7QQ37_PLUXY</name>
<proteinExistence type="predicted"/>
<gene>
    <name evidence="1" type="ORF">JYU34_007287</name>
</gene>
<protein>
    <submittedName>
        <fullName evidence="1">Uncharacterized protein</fullName>
    </submittedName>
</protein>
<evidence type="ECO:0000313" key="2">
    <source>
        <dbReference type="Proteomes" id="UP000823941"/>
    </source>
</evidence>
<organism evidence="1 2">
    <name type="scientific">Plutella xylostella</name>
    <name type="common">Diamondback moth</name>
    <name type="synonym">Plutella maculipennis</name>
    <dbReference type="NCBI Taxonomy" id="51655"/>
    <lineage>
        <taxon>Eukaryota</taxon>
        <taxon>Metazoa</taxon>
        <taxon>Ecdysozoa</taxon>
        <taxon>Arthropoda</taxon>
        <taxon>Hexapoda</taxon>
        <taxon>Insecta</taxon>
        <taxon>Pterygota</taxon>
        <taxon>Neoptera</taxon>
        <taxon>Endopterygota</taxon>
        <taxon>Lepidoptera</taxon>
        <taxon>Glossata</taxon>
        <taxon>Ditrysia</taxon>
        <taxon>Yponomeutoidea</taxon>
        <taxon>Plutellidae</taxon>
        <taxon>Plutella</taxon>
    </lineage>
</organism>
<dbReference type="Proteomes" id="UP000823941">
    <property type="component" value="Chromosome 10"/>
</dbReference>
<comment type="caution">
    <text evidence="1">The sequence shown here is derived from an EMBL/GenBank/DDBJ whole genome shotgun (WGS) entry which is preliminary data.</text>
</comment>
<dbReference type="EMBL" id="JAHIBW010000010">
    <property type="protein sequence ID" value="KAG7307142.1"/>
    <property type="molecule type" value="Genomic_DNA"/>
</dbReference>
<keyword evidence="2" id="KW-1185">Reference proteome</keyword>
<reference evidence="1 2" key="1">
    <citation type="submission" date="2021-06" db="EMBL/GenBank/DDBJ databases">
        <title>A haploid diamondback moth (Plutella xylostella L.) genome assembly resolves 31 chromosomes and identifies a diamide resistance mutation.</title>
        <authorList>
            <person name="Ward C.M."/>
            <person name="Perry K.D."/>
            <person name="Baker G."/>
            <person name="Powis K."/>
            <person name="Heckel D.G."/>
            <person name="Baxter S.W."/>
        </authorList>
    </citation>
    <scope>NUCLEOTIDE SEQUENCE [LARGE SCALE GENOMIC DNA]</scope>
    <source>
        <strain evidence="1 2">LV</strain>
        <tissue evidence="1">Single pupa</tissue>
    </source>
</reference>